<evidence type="ECO:0000256" key="4">
    <source>
        <dbReference type="ARBA" id="ARBA00022692"/>
    </source>
</evidence>
<feature type="transmembrane region" description="Helical" evidence="9">
    <location>
        <begin position="211"/>
        <end position="232"/>
    </location>
</feature>
<dbReference type="InterPro" id="IPR036514">
    <property type="entry name" value="SGNH_hydro_sf"/>
</dbReference>
<keyword evidence="12" id="KW-1185">Reference proteome</keyword>
<feature type="transmembrane region" description="Helical" evidence="9">
    <location>
        <begin position="148"/>
        <end position="166"/>
    </location>
</feature>
<dbReference type="Proteomes" id="UP000516660">
    <property type="component" value="Chromosome"/>
</dbReference>
<feature type="region of interest" description="Disordered" evidence="8">
    <location>
        <begin position="380"/>
        <end position="437"/>
    </location>
</feature>
<reference evidence="11 12" key="1">
    <citation type="submission" date="2020-08" db="EMBL/GenBank/DDBJ databases">
        <title>Description of Clavibacter zhangzhiyonge sp. nov., a phytopathogenic actinobacterium isolated from barley seeds, causing leaf brown spot and decline.</title>
        <authorList>
            <person name="Tian Q."/>
            <person name="Chuan J."/>
            <person name="Zhao W."/>
            <person name="Li X."/>
        </authorList>
    </citation>
    <scope>NUCLEOTIDE SEQUENCE [LARGE SCALE GENOMIC DNA]</scope>
    <source>
        <strain evidence="11 12">DM1</strain>
    </source>
</reference>
<keyword evidence="6 9" id="KW-0472">Membrane</keyword>
<dbReference type="InterPro" id="IPR050879">
    <property type="entry name" value="Acyltransferase_3"/>
</dbReference>
<accession>A0A7L7YYW8</accession>
<evidence type="ECO:0000256" key="9">
    <source>
        <dbReference type="SAM" id="Phobius"/>
    </source>
</evidence>
<keyword evidence="2" id="KW-1003">Cell membrane</keyword>
<dbReference type="SUPFAM" id="SSF52266">
    <property type="entry name" value="SGNH hydrolase"/>
    <property type="match status" value="1"/>
</dbReference>
<dbReference type="Pfam" id="PF01757">
    <property type="entry name" value="Acyl_transf_3"/>
    <property type="match status" value="1"/>
</dbReference>
<feature type="compositionally biased region" description="Low complexity" evidence="8">
    <location>
        <begin position="414"/>
        <end position="428"/>
    </location>
</feature>
<comment type="subcellular location">
    <subcellularLocation>
        <location evidence="1">Cell membrane</location>
        <topology evidence="1">Multi-pass membrane protein</topology>
    </subcellularLocation>
</comment>
<dbReference type="AlphaFoldDB" id="A0A7L7YYW8"/>
<evidence type="ECO:0000256" key="8">
    <source>
        <dbReference type="SAM" id="MobiDB-lite"/>
    </source>
</evidence>
<dbReference type="PANTHER" id="PTHR23028">
    <property type="entry name" value="ACETYLTRANSFERASE"/>
    <property type="match status" value="1"/>
</dbReference>
<feature type="transmembrane region" description="Helical" evidence="9">
    <location>
        <begin position="238"/>
        <end position="258"/>
    </location>
</feature>
<gene>
    <name evidence="11" type="ORF">H9X71_08280</name>
</gene>
<evidence type="ECO:0000313" key="12">
    <source>
        <dbReference type="Proteomes" id="UP000516660"/>
    </source>
</evidence>
<evidence type="ECO:0000313" key="11">
    <source>
        <dbReference type="EMBL" id="QOD42644.1"/>
    </source>
</evidence>
<organism evidence="11 12">
    <name type="scientific">Clavibacter zhangzhiyongii</name>
    <dbReference type="NCBI Taxonomy" id="2768071"/>
    <lineage>
        <taxon>Bacteria</taxon>
        <taxon>Bacillati</taxon>
        <taxon>Actinomycetota</taxon>
        <taxon>Actinomycetes</taxon>
        <taxon>Micrococcales</taxon>
        <taxon>Microbacteriaceae</taxon>
        <taxon>Clavibacter</taxon>
    </lineage>
</organism>
<evidence type="ECO:0000256" key="7">
    <source>
        <dbReference type="ARBA" id="ARBA00023315"/>
    </source>
</evidence>
<feature type="transmembrane region" description="Helical" evidence="9">
    <location>
        <begin position="344"/>
        <end position="365"/>
    </location>
</feature>
<dbReference type="GO" id="GO:0009103">
    <property type="term" value="P:lipopolysaccharide biosynthetic process"/>
    <property type="evidence" value="ECO:0007669"/>
    <property type="project" value="TreeGrafter"/>
</dbReference>
<feature type="domain" description="Acyltransferase 3" evidence="10">
    <location>
        <begin position="13"/>
        <end position="318"/>
    </location>
</feature>
<evidence type="ECO:0000256" key="6">
    <source>
        <dbReference type="ARBA" id="ARBA00023136"/>
    </source>
</evidence>
<evidence type="ECO:0000256" key="1">
    <source>
        <dbReference type="ARBA" id="ARBA00004651"/>
    </source>
</evidence>
<dbReference type="InterPro" id="IPR002656">
    <property type="entry name" value="Acyl_transf_3_dom"/>
</dbReference>
<proteinExistence type="predicted"/>
<keyword evidence="5 9" id="KW-1133">Transmembrane helix</keyword>
<evidence type="ECO:0000256" key="5">
    <source>
        <dbReference type="ARBA" id="ARBA00022989"/>
    </source>
</evidence>
<feature type="transmembrane region" description="Helical" evidence="9">
    <location>
        <begin position="172"/>
        <end position="191"/>
    </location>
</feature>
<evidence type="ECO:0000256" key="3">
    <source>
        <dbReference type="ARBA" id="ARBA00022679"/>
    </source>
</evidence>
<evidence type="ECO:0000259" key="10">
    <source>
        <dbReference type="Pfam" id="PF01757"/>
    </source>
</evidence>
<keyword evidence="3 11" id="KW-0808">Transferase</keyword>
<dbReference type="KEGG" id="czh:H9X71_08280"/>
<feature type="transmembrane region" description="Helical" evidence="9">
    <location>
        <begin position="302"/>
        <end position="323"/>
    </location>
</feature>
<dbReference type="GO" id="GO:0005886">
    <property type="term" value="C:plasma membrane"/>
    <property type="evidence" value="ECO:0007669"/>
    <property type="project" value="UniProtKB-SubCell"/>
</dbReference>
<keyword evidence="7 11" id="KW-0012">Acyltransferase</keyword>
<dbReference type="PANTHER" id="PTHR23028:SF53">
    <property type="entry name" value="ACYL_TRANSF_3 DOMAIN-CONTAINING PROTEIN"/>
    <property type="match status" value="1"/>
</dbReference>
<dbReference type="GO" id="GO:0016747">
    <property type="term" value="F:acyltransferase activity, transferring groups other than amino-acyl groups"/>
    <property type="evidence" value="ECO:0007669"/>
    <property type="project" value="InterPro"/>
</dbReference>
<dbReference type="EMBL" id="CP061274">
    <property type="protein sequence ID" value="QOD42644.1"/>
    <property type="molecule type" value="Genomic_DNA"/>
</dbReference>
<feature type="transmembrane region" description="Helical" evidence="9">
    <location>
        <begin position="86"/>
        <end position="106"/>
    </location>
</feature>
<name>A0A7L7YYW8_9MICO</name>
<protein>
    <submittedName>
        <fullName evidence="11">Acyltransferase family protein</fullName>
    </submittedName>
</protein>
<feature type="transmembrane region" description="Helical" evidence="9">
    <location>
        <begin position="55"/>
        <end position="74"/>
    </location>
</feature>
<feature type="transmembrane region" description="Helical" evidence="9">
    <location>
        <begin position="12"/>
        <end position="34"/>
    </location>
</feature>
<feature type="transmembrane region" description="Helical" evidence="9">
    <location>
        <begin position="279"/>
        <end position="296"/>
    </location>
</feature>
<dbReference type="Gene3D" id="3.40.50.1110">
    <property type="entry name" value="SGNH hydrolase"/>
    <property type="match status" value="1"/>
</dbReference>
<keyword evidence="4 9" id="KW-0812">Transmembrane</keyword>
<sequence>MILFHAAPTAVPGGYAGVDVFFVISGFLITDLMLREWGATGTIRYGAFAARRARRLLPAATVVVLIATSCAVAVGGDVLVGLPAQLLSMALFVTNWQMLLAGVDYFQHTTAGLFDNFWSLAIEEQFYVIWPLVLAGVMRGKRTLRGRWLWVAATVAAAVPLLLTLAGMPNAAYLASPAHAFGLMAGAALAVSIRRRHVPPTQRSRRTRRVWMVAGSISLVGFGSMILAPIAADPSSRAAVTVLGAAFGTTMVVACVQSGERFLARVDEGPIGWIGRRSYGLYLWHLPMVVLVANAVPDADGWEAALGTLAAIGVSVIAAAASYRWLELPVIRQGFRLTLQRPAAAMLAVALVIGLGASAAATVHADPGRTEAQRLVEEGSTGLASPGDDGMTDQTAPGPDGGMELASPSPPAATPQTAAPSPQASPTQPVVPPSEVDGASMIAVGDSVMLASGRALQQAFPGIAIDAVVSRQLPHSARYIRALLADRPAAKVVIIGLGTNGAGTSRDLAEAIDAAGAREVVLVDVAGPMSWTTRVNEMVYDAARDRRNVHVAKWQAEASAHPDLLARDRIHPGPRAADLYVSAIKAAIHSASSDDRLD</sequence>
<evidence type="ECO:0000256" key="2">
    <source>
        <dbReference type="ARBA" id="ARBA00022475"/>
    </source>
</evidence>